<dbReference type="EMBL" id="CM009295">
    <property type="protein sequence ID" value="KAI9393589.1"/>
    <property type="molecule type" value="Genomic_DNA"/>
</dbReference>
<keyword evidence="2" id="KW-1185">Reference proteome</keyword>
<comment type="caution">
    <text evidence="1">The sequence shown here is derived from an EMBL/GenBank/DDBJ whole genome shotgun (WGS) entry which is preliminary data.</text>
</comment>
<reference evidence="1 2" key="1">
    <citation type="journal article" date="2006" name="Science">
        <title>The genome of black cottonwood, Populus trichocarpa (Torr. &amp; Gray).</title>
        <authorList>
            <person name="Tuskan G.A."/>
            <person name="Difazio S."/>
            <person name="Jansson S."/>
            <person name="Bohlmann J."/>
            <person name="Grigoriev I."/>
            <person name="Hellsten U."/>
            <person name="Putnam N."/>
            <person name="Ralph S."/>
            <person name="Rombauts S."/>
            <person name="Salamov A."/>
            <person name="Schein J."/>
            <person name="Sterck L."/>
            <person name="Aerts A."/>
            <person name="Bhalerao R.R."/>
            <person name="Bhalerao R.P."/>
            <person name="Blaudez D."/>
            <person name="Boerjan W."/>
            <person name="Brun A."/>
            <person name="Brunner A."/>
            <person name="Busov V."/>
            <person name="Campbell M."/>
            <person name="Carlson J."/>
            <person name="Chalot M."/>
            <person name="Chapman J."/>
            <person name="Chen G.L."/>
            <person name="Cooper D."/>
            <person name="Coutinho P.M."/>
            <person name="Couturier J."/>
            <person name="Covert S."/>
            <person name="Cronk Q."/>
            <person name="Cunningham R."/>
            <person name="Davis J."/>
            <person name="Degroeve S."/>
            <person name="Dejardin A."/>
            <person name="Depamphilis C."/>
            <person name="Detter J."/>
            <person name="Dirks B."/>
            <person name="Dubchak I."/>
            <person name="Duplessis S."/>
            <person name="Ehlting J."/>
            <person name="Ellis B."/>
            <person name="Gendler K."/>
            <person name="Goodstein D."/>
            <person name="Gribskov M."/>
            <person name="Grimwood J."/>
            <person name="Groover A."/>
            <person name="Gunter L."/>
            <person name="Hamberger B."/>
            <person name="Heinze B."/>
            <person name="Helariutta Y."/>
            <person name="Henrissat B."/>
            <person name="Holligan D."/>
            <person name="Holt R."/>
            <person name="Huang W."/>
            <person name="Islam-Faridi N."/>
            <person name="Jones S."/>
            <person name="Jones-Rhoades M."/>
            <person name="Jorgensen R."/>
            <person name="Joshi C."/>
            <person name="Kangasjarvi J."/>
            <person name="Karlsson J."/>
            <person name="Kelleher C."/>
            <person name="Kirkpatrick R."/>
            <person name="Kirst M."/>
            <person name="Kohler A."/>
            <person name="Kalluri U."/>
            <person name="Larimer F."/>
            <person name="Leebens-Mack J."/>
            <person name="Leple J.C."/>
            <person name="Locascio P."/>
            <person name="Lou Y."/>
            <person name="Lucas S."/>
            <person name="Martin F."/>
            <person name="Montanini B."/>
            <person name="Napoli C."/>
            <person name="Nelson D.R."/>
            <person name="Nelson C."/>
            <person name="Nieminen K."/>
            <person name="Nilsson O."/>
            <person name="Pereda V."/>
            <person name="Peter G."/>
            <person name="Philippe R."/>
            <person name="Pilate G."/>
            <person name="Poliakov A."/>
            <person name="Razumovskaya J."/>
            <person name="Richardson P."/>
            <person name="Rinaldi C."/>
            <person name="Ritland K."/>
            <person name="Rouze P."/>
            <person name="Ryaboy D."/>
            <person name="Schmutz J."/>
            <person name="Schrader J."/>
            <person name="Segerman B."/>
            <person name="Shin H."/>
            <person name="Siddiqui A."/>
            <person name="Sterky F."/>
            <person name="Terry A."/>
            <person name="Tsai C.J."/>
            <person name="Uberbacher E."/>
            <person name="Unneberg P."/>
            <person name="Vahala J."/>
            <person name="Wall K."/>
            <person name="Wessler S."/>
            <person name="Yang G."/>
            <person name="Yin T."/>
            <person name="Douglas C."/>
            <person name="Marra M."/>
            <person name="Sandberg G."/>
            <person name="Van de Peer Y."/>
            <person name="Rokhsar D."/>
        </authorList>
    </citation>
    <scope>NUCLEOTIDE SEQUENCE [LARGE SCALE GENOMIC DNA]</scope>
    <source>
        <strain evidence="2">cv. Nisqually</strain>
    </source>
</reference>
<evidence type="ECO:0000313" key="1">
    <source>
        <dbReference type="EMBL" id="KAI9393589.1"/>
    </source>
</evidence>
<accession>A0ACC0SX98</accession>
<dbReference type="Proteomes" id="UP000006729">
    <property type="component" value="Chromosome 6"/>
</dbReference>
<evidence type="ECO:0000313" key="2">
    <source>
        <dbReference type="Proteomes" id="UP000006729"/>
    </source>
</evidence>
<name>A0ACC0SX98_POPTR</name>
<protein>
    <submittedName>
        <fullName evidence="1">Uncharacterized protein</fullName>
    </submittedName>
</protein>
<organism evidence="1 2">
    <name type="scientific">Populus trichocarpa</name>
    <name type="common">Western balsam poplar</name>
    <name type="synonym">Populus balsamifera subsp. trichocarpa</name>
    <dbReference type="NCBI Taxonomy" id="3694"/>
    <lineage>
        <taxon>Eukaryota</taxon>
        <taxon>Viridiplantae</taxon>
        <taxon>Streptophyta</taxon>
        <taxon>Embryophyta</taxon>
        <taxon>Tracheophyta</taxon>
        <taxon>Spermatophyta</taxon>
        <taxon>Magnoliopsida</taxon>
        <taxon>eudicotyledons</taxon>
        <taxon>Gunneridae</taxon>
        <taxon>Pentapetalae</taxon>
        <taxon>rosids</taxon>
        <taxon>fabids</taxon>
        <taxon>Malpighiales</taxon>
        <taxon>Salicaceae</taxon>
        <taxon>Saliceae</taxon>
        <taxon>Populus</taxon>
    </lineage>
</organism>
<proteinExistence type="predicted"/>
<sequence length="63" mass="7191">MPDKPRDFIDASKKIKTPSIKPLQNSNNRFIKGYEGSETRRPGNVNRGIRPETVRSISPRIIL</sequence>
<gene>
    <name evidence="1" type="ORF">POPTR_006G254450v4</name>
</gene>